<evidence type="ECO:0000256" key="1">
    <source>
        <dbReference type="SAM" id="Coils"/>
    </source>
</evidence>
<feature type="coiled-coil region" evidence="1">
    <location>
        <begin position="4"/>
        <end position="31"/>
    </location>
</feature>
<organism evidence="2 3">
    <name type="scientific">Papaver somniferum</name>
    <name type="common">Opium poppy</name>
    <dbReference type="NCBI Taxonomy" id="3469"/>
    <lineage>
        <taxon>Eukaryota</taxon>
        <taxon>Viridiplantae</taxon>
        <taxon>Streptophyta</taxon>
        <taxon>Embryophyta</taxon>
        <taxon>Tracheophyta</taxon>
        <taxon>Spermatophyta</taxon>
        <taxon>Magnoliopsida</taxon>
        <taxon>Ranunculales</taxon>
        <taxon>Papaveraceae</taxon>
        <taxon>Papaveroideae</taxon>
        <taxon>Papaver</taxon>
    </lineage>
</organism>
<dbReference type="Gramene" id="RZC62746">
    <property type="protein sequence ID" value="RZC62746"/>
    <property type="gene ID" value="C5167_024487"/>
</dbReference>
<dbReference type="EMBL" id="CM010719">
    <property type="protein sequence ID" value="RZC62746.1"/>
    <property type="molecule type" value="Genomic_DNA"/>
</dbReference>
<protein>
    <submittedName>
        <fullName evidence="2">Uncharacterized protein</fullName>
    </submittedName>
</protein>
<name>A0A4Y7JQB7_PAPSO</name>
<gene>
    <name evidence="2" type="ORF">C5167_024487</name>
</gene>
<accession>A0A4Y7JQB7</accession>
<reference evidence="2 3" key="1">
    <citation type="journal article" date="2018" name="Science">
        <title>The opium poppy genome and morphinan production.</title>
        <authorList>
            <person name="Guo L."/>
            <person name="Winzer T."/>
            <person name="Yang X."/>
            <person name="Li Y."/>
            <person name="Ning Z."/>
            <person name="He Z."/>
            <person name="Teodor R."/>
            <person name="Lu Y."/>
            <person name="Bowser T.A."/>
            <person name="Graham I.A."/>
            <person name="Ye K."/>
        </authorList>
    </citation>
    <scope>NUCLEOTIDE SEQUENCE [LARGE SCALE GENOMIC DNA]</scope>
    <source>
        <strain evidence="3">cv. HN1</strain>
        <tissue evidence="2">Leaves</tissue>
    </source>
</reference>
<proteinExistence type="predicted"/>
<evidence type="ECO:0000313" key="2">
    <source>
        <dbReference type="EMBL" id="RZC62746.1"/>
    </source>
</evidence>
<dbReference type="STRING" id="3469.A0A4Y7JQB7"/>
<dbReference type="AlphaFoldDB" id="A0A4Y7JQB7"/>
<evidence type="ECO:0000313" key="3">
    <source>
        <dbReference type="Proteomes" id="UP000316621"/>
    </source>
</evidence>
<sequence length="154" mass="17495">MHAKADLYKHNDELANQLEHMEQKLEELLDIVVSKCRKLPEGGRSFYEMNTGLDKEVETAKRLSLAELQQVLMEIKVVSKLEPLPDNITSDPDVNAQTAPVQYYATLIQYNKPGVAAFRMENGYGDLRDALDSYTVRFQSQIVSDSAIQTFQQI</sequence>
<dbReference type="Proteomes" id="UP000316621">
    <property type="component" value="Chromosome 5"/>
</dbReference>
<keyword evidence="1" id="KW-0175">Coiled coil</keyword>
<keyword evidence="3" id="KW-1185">Reference proteome</keyword>